<name>A0AAF3FGS8_9BILA</name>
<accession>A0AAF3FGS8</accession>
<dbReference type="GO" id="GO:0016020">
    <property type="term" value="C:membrane"/>
    <property type="evidence" value="ECO:0007669"/>
    <property type="project" value="InterPro"/>
</dbReference>
<sequence length="373" mass="43781">MTSISIHLNHFPCSHLPEDLLNSVLDWVPYNEKLLFPKVNKAFRQNFLTFGPFGRDVHHIEITTSTYDTMWGGWGKELDKNHEYFWLKIVVFSKNRALANFCIDNEELELGRWRDIYSPVIERIPLRPAIDQPDSNVNKMGIFHCQIPKNGATIMKVIMCDLYRYFKGMPFKIKYEKDKSLSECQLEQWYKNLVATKYKADLWKTNPEATKIAVIRHPLKRFLSLYGYLCEQVNLCGVGTNIHKFTKDVYTLLSTRSVNGTLFKETNQAVLEYHAQPQTWFCNLSTDYQKFHLIHNAGDRLAMRLELQKAFDAAKVPKKYSDQVLFHIVYSDTVHANHDQNHTKNLKAYMEENPQTMAYFNAIYYKDFELLGY</sequence>
<keyword evidence="1" id="KW-1185">Reference proteome</keyword>
<dbReference type="Pfam" id="PF03567">
    <property type="entry name" value="Sulfotransfer_2"/>
    <property type="match status" value="1"/>
</dbReference>
<evidence type="ECO:0000313" key="2">
    <source>
        <dbReference type="WBParaSite" id="MBELARI_LOCUS605"/>
    </source>
</evidence>
<dbReference type="Gene3D" id="3.40.50.300">
    <property type="entry name" value="P-loop containing nucleotide triphosphate hydrolases"/>
    <property type="match status" value="1"/>
</dbReference>
<dbReference type="GO" id="GO:1902884">
    <property type="term" value="P:positive regulation of response to oxidative stress"/>
    <property type="evidence" value="ECO:0007669"/>
    <property type="project" value="InterPro"/>
</dbReference>
<dbReference type="GO" id="GO:0050650">
    <property type="term" value="P:chondroitin sulfate proteoglycan biosynthetic process"/>
    <property type="evidence" value="ECO:0007669"/>
    <property type="project" value="InterPro"/>
</dbReference>
<dbReference type="WBParaSite" id="MBELARI_LOCUS605">
    <property type="protein sequence ID" value="MBELARI_LOCUS605"/>
    <property type="gene ID" value="MBELARI_LOCUS605"/>
</dbReference>
<evidence type="ECO:0000313" key="1">
    <source>
        <dbReference type="Proteomes" id="UP000887575"/>
    </source>
</evidence>
<dbReference type="Proteomes" id="UP000887575">
    <property type="component" value="Unassembled WGS sequence"/>
</dbReference>
<dbReference type="InterPro" id="IPR027417">
    <property type="entry name" value="P-loop_NTPase"/>
</dbReference>
<dbReference type="AlphaFoldDB" id="A0AAF3FGS8"/>
<reference evidence="2" key="1">
    <citation type="submission" date="2024-02" db="UniProtKB">
        <authorList>
            <consortium name="WormBaseParasite"/>
        </authorList>
    </citation>
    <scope>IDENTIFICATION</scope>
</reference>
<protein>
    <submittedName>
        <fullName evidence="2">Uncharacterized protein</fullName>
    </submittedName>
</protein>
<organism evidence="1 2">
    <name type="scientific">Mesorhabditis belari</name>
    <dbReference type="NCBI Taxonomy" id="2138241"/>
    <lineage>
        <taxon>Eukaryota</taxon>
        <taxon>Metazoa</taxon>
        <taxon>Ecdysozoa</taxon>
        <taxon>Nematoda</taxon>
        <taxon>Chromadorea</taxon>
        <taxon>Rhabditida</taxon>
        <taxon>Rhabditina</taxon>
        <taxon>Rhabditomorpha</taxon>
        <taxon>Rhabditoidea</taxon>
        <taxon>Rhabditidae</taxon>
        <taxon>Mesorhabditinae</taxon>
        <taxon>Mesorhabditis</taxon>
    </lineage>
</organism>
<proteinExistence type="predicted"/>
<dbReference type="GO" id="GO:0047756">
    <property type="term" value="F:chondroitin 4-sulfotransferase activity"/>
    <property type="evidence" value="ECO:0007669"/>
    <property type="project" value="InterPro"/>
</dbReference>
<dbReference type="InterPro" id="IPR007669">
    <property type="entry name" value="Chst-1-like"/>
</dbReference>
<dbReference type="PANTHER" id="PTHR22900:SF5">
    <property type="entry name" value="PROTEIN CBG14245"/>
    <property type="match status" value="1"/>
</dbReference>
<dbReference type="PANTHER" id="PTHR22900">
    <property type="entry name" value="PROTEIN CBG14245-RELATED"/>
    <property type="match status" value="1"/>
</dbReference>
<dbReference type="InterPro" id="IPR005331">
    <property type="entry name" value="Sulfotransferase"/>
</dbReference>